<feature type="compositionally biased region" description="Polar residues" evidence="1">
    <location>
        <begin position="1642"/>
        <end position="1652"/>
    </location>
</feature>
<dbReference type="Proteomes" id="UP000265515">
    <property type="component" value="Unassembled WGS sequence"/>
</dbReference>
<reference evidence="2 3" key="1">
    <citation type="journal article" date="2018" name="Cell">
        <title>The Chara Genome: Secondary Complexity and Implications for Plant Terrestrialization.</title>
        <authorList>
            <person name="Nishiyama T."/>
            <person name="Sakayama H."/>
            <person name="Vries J.D."/>
            <person name="Buschmann H."/>
            <person name="Saint-Marcoux D."/>
            <person name="Ullrich K.K."/>
            <person name="Haas F.B."/>
            <person name="Vanderstraeten L."/>
            <person name="Becker D."/>
            <person name="Lang D."/>
            <person name="Vosolsobe S."/>
            <person name="Rombauts S."/>
            <person name="Wilhelmsson P.K.I."/>
            <person name="Janitza P."/>
            <person name="Kern R."/>
            <person name="Heyl A."/>
            <person name="Rumpler F."/>
            <person name="Villalobos L.I.A.C."/>
            <person name="Clay J.M."/>
            <person name="Skokan R."/>
            <person name="Toyoda A."/>
            <person name="Suzuki Y."/>
            <person name="Kagoshima H."/>
            <person name="Schijlen E."/>
            <person name="Tajeshwar N."/>
            <person name="Catarino B."/>
            <person name="Hetherington A.J."/>
            <person name="Saltykova A."/>
            <person name="Bonnot C."/>
            <person name="Breuninger H."/>
            <person name="Symeonidi A."/>
            <person name="Radhakrishnan G.V."/>
            <person name="Van Nieuwerburgh F."/>
            <person name="Deforce D."/>
            <person name="Chang C."/>
            <person name="Karol K.G."/>
            <person name="Hedrich R."/>
            <person name="Ulvskov P."/>
            <person name="Glockner G."/>
            <person name="Delwiche C.F."/>
            <person name="Petrasek J."/>
            <person name="Van de Peer Y."/>
            <person name="Friml J."/>
            <person name="Beilby M."/>
            <person name="Dolan L."/>
            <person name="Kohara Y."/>
            <person name="Sugano S."/>
            <person name="Fujiyama A."/>
            <person name="Delaux P.-M."/>
            <person name="Quint M."/>
            <person name="TheiBen G."/>
            <person name="Hagemann M."/>
            <person name="Harholt J."/>
            <person name="Dunand C."/>
            <person name="Zachgo S."/>
            <person name="Langdale J."/>
            <person name="Maumus F."/>
            <person name="Straeten D.V.D."/>
            <person name="Gould S.B."/>
            <person name="Rensing S.A."/>
        </authorList>
    </citation>
    <scope>NUCLEOTIDE SEQUENCE [LARGE SCALE GENOMIC DNA]</scope>
    <source>
        <strain evidence="2 3">S276</strain>
    </source>
</reference>
<feature type="region of interest" description="Disordered" evidence="1">
    <location>
        <begin position="1139"/>
        <end position="1160"/>
    </location>
</feature>
<protein>
    <submittedName>
        <fullName evidence="2">Uncharacterized protein</fullName>
    </submittedName>
</protein>
<proteinExistence type="predicted"/>
<feature type="compositionally biased region" description="Polar residues" evidence="1">
    <location>
        <begin position="896"/>
        <end position="906"/>
    </location>
</feature>
<evidence type="ECO:0000313" key="2">
    <source>
        <dbReference type="EMBL" id="GBG77625.1"/>
    </source>
</evidence>
<dbReference type="Gramene" id="GBG77625">
    <property type="protein sequence ID" value="GBG77625"/>
    <property type="gene ID" value="CBR_g24071"/>
</dbReference>
<feature type="compositionally biased region" description="Basic and acidic residues" evidence="1">
    <location>
        <begin position="1403"/>
        <end position="1412"/>
    </location>
</feature>
<name>A0A388L5Q0_CHABU</name>
<evidence type="ECO:0000256" key="1">
    <source>
        <dbReference type="SAM" id="MobiDB-lite"/>
    </source>
</evidence>
<evidence type="ECO:0000313" key="3">
    <source>
        <dbReference type="Proteomes" id="UP000265515"/>
    </source>
</evidence>
<feature type="compositionally biased region" description="Polar residues" evidence="1">
    <location>
        <begin position="1099"/>
        <end position="1109"/>
    </location>
</feature>
<feature type="region of interest" description="Disordered" evidence="1">
    <location>
        <begin position="1607"/>
        <end position="1652"/>
    </location>
</feature>
<feature type="region of interest" description="Disordered" evidence="1">
    <location>
        <begin position="1448"/>
        <end position="1467"/>
    </location>
</feature>
<feature type="compositionally biased region" description="Polar residues" evidence="1">
    <location>
        <begin position="436"/>
        <end position="460"/>
    </location>
</feature>
<accession>A0A388L5Q0</accession>
<sequence length="1776" mass="188722">MVPPMEKTDKRSNLQSAAHWLDQISVAETEDRHEVVVRLFELAIECGAQPTEEIIEALQACRERYSQKREVRGSNYSSRSTIARKARSAVKGRPAFSSSKTSAPHRTRLQPVQERTCGGVMNEKHVMDGRGNNMQGPSQDWYDRVLVAELPVEDAVPASATVRMPVGRAKLTRMVLTTQRGNSLELHVTRNPTRSEGKPVRFLMSREDAAQQSLQDLRRTVYSIVGNAANVPLIDAVEEVADSKDATDEDMAVDSLSAFSEDDDSTDASEAATKTCDCAKRRCSYRSGGGNLTDSDKGSSSSDDAEDGSQSFRSIDIRSETDDDVSLAEIRAAMKSGLKLSGSDGTRRALRLSADPFVAGVTKVKTAARNGQMSADITTRVRCTRDNVASTVGINSKLSASLRSAPVANRTTATKGAPLLSPNPSSQAAACVTPDATPSDSPRLQTNQWPTAQSSDTTHAASPAMDVDARGGGTDEKALSVESSVVPHLQQQMQTSSTLAPPVNDAPVMTFGQEGVAEADARSCDANGEAVGSTDGEQEDHLGEAAVDMVSVRQVSEGFSATTPPAATAQRTTPKPVNHRSPRRARHSRSWSMIGGILDEVSNGKRSPLLSGPMTQEALGRSWQATFPWRRSFGGEIELDRGTTENLPGHLAPSHAQQSQHPWGGSVNPKHATSGTVSCTGSSERSSTADFLQRSLHFENVAITTPPTSFPVADTPSEQLSGSEPNYQMPPSGGNSHVSWTDSDQEMVASVGDESGAPQSEGSRRTRGPPQFIATAVGWRPFESPGVGDSGADSSRTPSARDSTVESGRSQQHSLSGFHDDSMSMSSMHRTGAPGFTPGKDSGGRLRRQILSSSTLMDSADAVGADCCQDGKAADGHATGGKGQRNFAAPVDSFEESVNSKDVQTCSEEDEEQEEGRGGVAIGEKSEDVTPMATAPLERRVSMFGSQCQYPGSSKLEKSDSFLSLRSILNTPMYSISDTDDSSNDECDSSVDACRGGSACSQAEVGNGTSALQTPTATAAHLGSRADRKSPDQRLTGWLPWRSAKKDVVSSSSGETEEEPVQKSMRESCGNGPEAVQKSSRESCGNGPSSDSDEGGREQMTTSSCSVNSDEQYQLAVSMNSRNSRPFRLAKEMTIDEEEEFHDVDSPGKTVLSSPPPSPVAAKVAIQPQKPGPHSVRSRRVRPNVYSTFRRMKQQAASESLAVGTCDRIVQTDSMDLSESKQKVADLRGDDGKAGLLEVGVAMERISQAMLPADEIGDGAQNRAADIINRCNGDASVSIYSKAPRSQVEHAFAKLLGATVAEDGPADPPLSNAQSERMVAGDNARQAAPATVPPSDNTTGGAADSFEGRCGREGAPEKSCEPSITDSPPERGRMGWPLCAIHRQDSAGGRVGSGEDGQEEEEHTWQQKREDNTSGALPANGQASAVQPRKMGKRIPAMESLPVLLEEETSELGGKERAASGNPPTGPALGLEGLVSLGANTPSRDYTFSGTQRFGVLGSISASHVGGQTARAETMRTAKKFSSMECLPVLLEEVTKLAGNDRASSGIPAVNPALLQLEGLVSLGSNTPIRDHTSNGKLQFSPLGSIGDGSVEGQMAGTENVKALPSVRGEETKLGGKGRPSSREGATHSPSQMDGLVELGPNQPSRGRTSTQNRRCGVLGLIGHGHGLPHSLWSKALPAISASTVHASSESGRRVLSGHSDLMFLSQDQMSDLDMSIESRHGTDMSVDSRLGVPERRKKDKKGRRLDVLGPSEKDLAERKRRRKTMTKIAKLCCFL</sequence>
<feature type="region of interest" description="Disordered" evidence="1">
    <location>
        <begin position="72"/>
        <end position="109"/>
    </location>
</feature>
<gene>
    <name evidence="2" type="ORF">CBR_g24071</name>
</gene>
<comment type="caution">
    <text evidence="2">The sequence shown here is derived from an EMBL/GenBank/DDBJ whole genome shotgun (WGS) entry which is preliminary data.</text>
</comment>
<feature type="region of interest" description="Disordered" evidence="1">
    <location>
        <begin position="705"/>
        <end position="845"/>
    </location>
</feature>
<feature type="compositionally biased region" description="Polar residues" evidence="1">
    <location>
        <begin position="716"/>
        <end position="726"/>
    </location>
</feature>
<dbReference type="EMBL" id="BFEA01000272">
    <property type="protein sequence ID" value="GBG77625.1"/>
    <property type="molecule type" value="Genomic_DNA"/>
</dbReference>
<feature type="region of interest" description="Disordered" evidence="1">
    <location>
        <begin position="1718"/>
        <end position="1762"/>
    </location>
</feature>
<feature type="compositionally biased region" description="Basic residues" evidence="1">
    <location>
        <begin position="577"/>
        <end position="589"/>
    </location>
</feature>
<feature type="compositionally biased region" description="Polar residues" evidence="1">
    <location>
        <begin position="792"/>
        <end position="815"/>
    </location>
</feature>
<feature type="compositionally biased region" description="Basic and acidic residues" evidence="1">
    <location>
        <begin position="1346"/>
        <end position="1360"/>
    </location>
</feature>
<feature type="region of interest" description="Disordered" evidence="1">
    <location>
        <begin position="640"/>
        <end position="684"/>
    </location>
</feature>
<feature type="region of interest" description="Disordered" evidence="1">
    <location>
        <begin position="895"/>
        <end position="931"/>
    </location>
</feature>
<feature type="region of interest" description="Disordered" evidence="1">
    <location>
        <begin position="414"/>
        <end position="475"/>
    </location>
</feature>
<feature type="compositionally biased region" description="Low complexity" evidence="1">
    <location>
        <begin position="561"/>
        <end position="576"/>
    </location>
</feature>
<feature type="region of interest" description="Disordered" evidence="1">
    <location>
        <begin position="559"/>
        <end position="589"/>
    </location>
</feature>
<feature type="region of interest" description="Disordered" evidence="1">
    <location>
        <begin position="1302"/>
        <end position="1435"/>
    </location>
</feature>
<feature type="region of interest" description="Disordered" evidence="1">
    <location>
        <begin position="287"/>
        <end position="318"/>
    </location>
</feature>
<feature type="region of interest" description="Disordered" evidence="1">
    <location>
        <begin position="1018"/>
        <end position="1109"/>
    </location>
</feature>
<organism evidence="2 3">
    <name type="scientific">Chara braunii</name>
    <name type="common">Braun's stonewort</name>
    <dbReference type="NCBI Taxonomy" id="69332"/>
    <lineage>
        <taxon>Eukaryota</taxon>
        <taxon>Viridiplantae</taxon>
        <taxon>Streptophyta</taxon>
        <taxon>Charophyceae</taxon>
        <taxon>Charales</taxon>
        <taxon>Characeae</taxon>
        <taxon>Chara</taxon>
    </lineage>
</organism>
<feature type="compositionally biased region" description="Polar residues" evidence="1">
    <location>
        <begin position="671"/>
        <end position="684"/>
    </location>
</feature>
<feature type="compositionally biased region" description="Polar residues" evidence="1">
    <location>
        <begin position="733"/>
        <end position="742"/>
    </location>
</feature>
<keyword evidence="3" id="KW-1185">Reference proteome</keyword>